<evidence type="ECO:0000259" key="1">
    <source>
        <dbReference type="PROSITE" id="PS50833"/>
    </source>
</evidence>
<gene>
    <name evidence="2" type="ORF">MA03_06960</name>
</gene>
<dbReference type="GO" id="GO:0006364">
    <property type="term" value="P:rRNA processing"/>
    <property type="evidence" value="ECO:0007669"/>
    <property type="project" value="InterPro"/>
</dbReference>
<dbReference type="HOGENOM" id="CLU_126383_0_0_2"/>
<evidence type="ECO:0000313" key="2">
    <source>
        <dbReference type="EMBL" id="AKG39030.1"/>
    </source>
</evidence>
<dbReference type="KEGG" id="thf:MA03_06960"/>
<dbReference type="InterPro" id="IPR007109">
    <property type="entry name" value="Brix"/>
</dbReference>
<dbReference type="GO" id="GO:0019843">
    <property type="term" value="F:rRNA binding"/>
    <property type="evidence" value="ECO:0007669"/>
    <property type="project" value="InterPro"/>
</dbReference>
<sequence length="183" mass="20396">MILVTTTRHATPPVRRLAKELAWVLGYARRINRGKMSMNEVALLAQSMRASRVIIVGRGLHGNPAGVSFLKISDDGTSEQILSLRLRGVVFSRVSNRPKTPETKLPVVSIGSSEEYGEDIALAFDTVYLGRYSLEDLRSFTSYSRVIAVERVESKGITLVLKFLEMGEPIGPKLLVRKIKTYF</sequence>
<organism evidence="2 3">
    <name type="scientific">Infirmifilum uzonense</name>
    <dbReference type="NCBI Taxonomy" id="1550241"/>
    <lineage>
        <taxon>Archaea</taxon>
        <taxon>Thermoproteota</taxon>
        <taxon>Thermoprotei</taxon>
        <taxon>Thermofilales</taxon>
        <taxon>Thermofilaceae</taxon>
        <taxon>Infirmifilum</taxon>
    </lineage>
</organism>
<name>A0A0F7FI70_9CREN</name>
<dbReference type="STRING" id="1550241.MA03_06960"/>
<dbReference type="SMART" id="SM00879">
    <property type="entry name" value="Brix"/>
    <property type="match status" value="1"/>
</dbReference>
<dbReference type="PROSITE" id="PS50833">
    <property type="entry name" value="BRIX"/>
    <property type="match status" value="1"/>
</dbReference>
<feature type="domain" description="Brix" evidence="1">
    <location>
        <begin position="1"/>
        <end position="183"/>
    </location>
</feature>
<proteinExistence type="predicted"/>
<reference evidence="2 3" key="1">
    <citation type="journal article" date="2015" name="Stand. Genomic Sci.">
        <title>Complete genome sequence of and proposal of Thermofilum uzonense sp. nov. a novel hyperthermophilic crenarchaeon and emended description of the genus Thermofilum.</title>
        <authorList>
            <person name="Toshchakov S.V."/>
            <person name="Korzhenkov A.A."/>
            <person name="Samarov N.I."/>
            <person name="Mazunin I.O."/>
            <person name="Mozhey O.I."/>
            <person name="Shmyr I.S."/>
            <person name="Derbikova K.S."/>
            <person name="Taranov E.A."/>
            <person name="Dominova I.N."/>
            <person name="Bonch-Osmolovskaya E.A."/>
            <person name="Patrushev M.V."/>
            <person name="Podosokorskaya O.A."/>
            <person name="Kublanov I.V."/>
        </authorList>
    </citation>
    <scope>NUCLEOTIDE SEQUENCE [LARGE SCALE GENOMIC DNA]</scope>
    <source>
        <strain evidence="2 3">1807-2</strain>
    </source>
</reference>
<dbReference type="GeneID" id="25401957"/>
<dbReference type="OrthoDB" id="117530at2157"/>
<dbReference type="AlphaFoldDB" id="A0A0F7FI70"/>
<accession>A0A0F7FI70</accession>
<dbReference type="SUPFAM" id="SSF52954">
    <property type="entry name" value="Class II aaRS ABD-related"/>
    <property type="match status" value="1"/>
</dbReference>
<evidence type="ECO:0000313" key="3">
    <source>
        <dbReference type="Proteomes" id="UP000067434"/>
    </source>
</evidence>
<dbReference type="PATRIC" id="fig|1550241.5.peg.1442"/>
<keyword evidence="3" id="KW-1185">Reference proteome</keyword>
<dbReference type="EMBL" id="CP009961">
    <property type="protein sequence ID" value="AKG39030.1"/>
    <property type="molecule type" value="Genomic_DNA"/>
</dbReference>
<protein>
    <recommendedName>
        <fullName evidence="1">Brix domain-containing protein</fullName>
    </recommendedName>
</protein>
<dbReference type="RefSeq" id="WP_052884558.1">
    <property type="nucleotide sequence ID" value="NZ_CP009961.1"/>
</dbReference>
<dbReference type="Gene3D" id="3.40.50.10480">
    <property type="entry name" value="Probable brix-domain ribosomal biogenesis protein"/>
    <property type="match status" value="1"/>
</dbReference>
<dbReference type="Proteomes" id="UP000067434">
    <property type="component" value="Chromosome"/>
</dbReference>